<dbReference type="AlphaFoldDB" id="A0A9N8VYT7"/>
<reference evidence="1" key="1">
    <citation type="submission" date="2021-06" db="EMBL/GenBank/DDBJ databases">
        <authorList>
            <person name="Kallberg Y."/>
            <person name="Tangrot J."/>
            <person name="Rosling A."/>
        </authorList>
    </citation>
    <scope>NUCLEOTIDE SEQUENCE</scope>
    <source>
        <strain evidence="1">AZ414A</strain>
    </source>
</reference>
<organism evidence="1 2">
    <name type="scientific">Diversispora eburnea</name>
    <dbReference type="NCBI Taxonomy" id="1213867"/>
    <lineage>
        <taxon>Eukaryota</taxon>
        <taxon>Fungi</taxon>
        <taxon>Fungi incertae sedis</taxon>
        <taxon>Mucoromycota</taxon>
        <taxon>Glomeromycotina</taxon>
        <taxon>Glomeromycetes</taxon>
        <taxon>Diversisporales</taxon>
        <taxon>Diversisporaceae</taxon>
        <taxon>Diversispora</taxon>
    </lineage>
</organism>
<dbReference type="EMBL" id="CAJVPK010000169">
    <property type="protein sequence ID" value="CAG8465774.1"/>
    <property type="molecule type" value="Genomic_DNA"/>
</dbReference>
<comment type="caution">
    <text evidence="1">The sequence shown here is derived from an EMBL/GenBank/DDBJ whole genome shotgun (WGS) entry which is preliminary data.</text>
</comment>
<dbReference type="Gene3D" id="3.80.10.10">
    <property type="entry name" value="Ribonuclease Inhibitor"/>
    <property type="match status" value="1"/>
</dbReference>
<dbReference type="InterPro" id="IPR032675">
    <property type="entry name" value="LRR_dom_sf"/>
</dbReference>
<dbReference type="OrthoDB" id="2378493at2759"/>
<protein>
    <submittedName>
        <fullName evidence="1">3205_t:CDS:1</fullName>
    </submittedName>
</protein>
<name>A0A9N8VYT7_9GLOM</name>
<sequence length="499" mass="58353">MATSFTKKPSKVSKVSKVATLPAPCLLSIFENFSMYELRSQRSLVLVNRHWCDILTPELWRDPFEMYSSIVKWGKKYLKKKTSKESTRLFVYKVIIQNFICNSTNIKELTIGGENDIPCLNIYNFPQAINSLSSIRSLKVETGTLHREWHDELSNILNSASNVSTNIENLKIIMNSEKNVEFLAQIIKSQKELKKITIECFEMNFQYIWDSVIDYQQNNLVKLYLEFINFSEQLPFNLDSIKVFDNLEILKIIHCENFDFKENNLYRFPNAFKKIRKVTIENCIGIPSKFLKSLLYRSSGNLKDLRVSGLPCFAEVLQSCIEHCHEGNELLEKISKVVPPHLTTFLSRLDWWFTPESLKKFLQNSNSKNLTTLGFSRCKSFSHKHLNVVLKYCSGGGGRCLKKLDLCISKNISKEDIDKARRFIKELTFSEDKPDFHEEYQDYLWEVEMDDKLEDDDYLDFGGEEALIREFYDTDISKYSTFYESNQNNQDSKMTKLRH</sequence>
<gene>
    <name evidence="1" type="ORF">DEBURN_LOCUS2910</name>
</gene>
<evidence type="ECO:0000313" key="1">
    <source>
        <dbReference type="EMBL" id="CAG8465774.1"/>
    </source>
</evidence>
<dbReference type="Proteomes" id="UP000789706">
    <property type="component" value="Unassembled WGS sequence"/>
</dbReference>
<proteinExistence type="predicted"/>
<evidence type="ECO:0000313" key="2">
    <source>
        <dbReference type="Proteomes" id="UP000789706"/>
    </source>
</evidence>
<accession>A0A9N8VYT7</accession>
<keyword evidence="2" id="KW-1185">Reference proteome</keyword>
<dbReference type="SUPFAM" id="SSF52047">
    <property type="entry name" value="RNI-like"/>
    <property type="match status" value="1"/>
</dbReference>